<name>A0ABS2R5T2_9BACI</name>
<evidence type="ECO:0000256" key="1">
    <source>
        <dbReference type="ARBA" id="ARBA00023015"/>
    </source>
</evidence>
<dbReference type="PROSITE" id="PS51077">
    <property type="entry name" value="HTH_ICLR"/>
    <property type="match status" value="1"/>
</dbReference>
<evidence type="ECO:0000313" key="6">
    <source>
        <dbReference type="EMBL" id="MBM7714996.1"/>
    </source>
</evidence>
<dbReference type="SUPFAM" id="SSF46785">
    <property type="entry name" value="Winged helix' DNA-binding domain"/>
    <property type="match status" value="1"/>
</dbReference>
<feature type="domain" description="IclR-ED" evidence="5">
    <location>
        <begin position="67"/>
        <end position="249"/>
    </location>
</feature>
<keyword evidence="7" id="KW-1185">Reference proteome</keyword>
<dbReference type="InterPro" id="IPR050707">
    <property type="entry name" value="HTH_MetabolicPath_Reg"/>
</dbReference>
<dbReference type="InterPro" id="IPR036390">
    <property type="entry name" value="WH_DNA-bd_sf"/>
</dbReference>
<reference evidence="6 7" key="1">
    <citation type="submission" date="2021-01" db="EMBL/GenBank/DDBJ databases">
        <title>Genomic Encyclopedia of Type Strains, Phase IV (KMG-IV): sequencing the most valuable type-strain genomes for metagenomic binning, comparative biology and taxonomic classification.</title>
        <authorList>
            <person name="Goeker M."/>
        </authorList>
    </citation>
    <scope>NUCLEOTIDE SEQUENCE [LARGE SCALE GENOMIC DNA]</scope>
    <source>
        <strain evidence="6 7">DSM 105453</strain>
    </source>
</reference>
<dbReference type="Proteomes" id="UP000823485">
    <property type="component" value="Unassembled WGS sequence"/>
</dbReference>
<dbReference type="PANTHER" id="PTHR30136:SF24">
    <property type="entry name" value="HTH-TYPE TRANSCRIPTIONAL REPRESSOR ALLR"/>
    <property type="match status" value="1"/>
</dbReference>
<gene>
    <name evidence="6" type="ORF">JOC94_001968</name>
</gene>
<dbReference type="InterPro" id="IPR036388">
    <property type="entry name" value="WH-like_DNA-bd_sf"/>
</dbReference>
<evidence type="ECO:0000259" key="5">
    <source>
        <dbReference type="PROSITE" id="PS51078"/>
    </source>
</evidence>
<evidence type="ECO:0000256" key="3">
    <source>
        <dbReference type="ARBA" id="ARBA00023163"/>
    </source>
</evidence>
<dbReference type="SMART" id="SM00346">
    <property type="entry name" value="HTH_ICLR"/>
    <property type="match status" value="1"/>
</dbReference>
<proteinExistence type="predicted"/>
<evidence type="ECO:0000256" key="2">
    <source>
        <dbReference type="ARBA" id="ARBA00023125"/>
    </source>
</evidence>
<keyword evidence="2 6" id="KW-0238">DNA-binding</keyword>
<dbReference type="GO" id="GO:0003677">
    <property type="term" value="F:DNA binding"/>
    <property type="evidence" value="ECO:0007669"/>
    <property type="project" value="UniProtKB-KW"/>
</dbReference>
<dbReference type="Gene3D" id="3.30.450.40">
    <property type="match status" value="1"/>
</dbReference>
<sequence length="251" mass="28878">MMMLKTLDNAIQVLNCFTAQKKAWGVRELARELNISHTAVNRIVKTYERNGFLTQDAETKKYQLGLKFIEFSQIIRERMSITEDILPIMEKIAEKTKESIFLTWKENNDGVTLAIAESEERIKFSVSIGTRTPLYVGASCKVIMAFLPEEEQLVIIDQGLTRYTEKTTTDKIALLNELKEIKERKWCYTHGEYTDQVFGLAVPLFNKHQQVIASITAAGPQYRLTHKSKGDMLDIIKEGAQEIQQIIYNFF</sequence>
<dbReference type="Gene3D" id="1.10.10.10">
    <property type="entry name" value="Winged helix-like DNA-binding domain superfamily/Winged helix DNA-binding domain"/>
    <property type="match status" value="1"/>
</dbReference>
<dbReference type="PROSITE" id="PS51078">
    <property type="entry name" value="ICLR_ED"/>
    <property type="match status" value="1"/>
</dbReference>
<organism evidence="6 7">
    <name type="scientific">Siminovitchia thermophila</name>
    <dbReference type="NCBI Taxonomy" id="1245522"/>
    <lineage>
        <taxon>Bacteria</taxon>
        <taxon>Bacillati</taxon>
        <taxon>Bacillota</taxon>
        <taxon>Bacilli</taxon>
        <taxon>Bacillales</taxon>
        <taxon>Bacillaceae</taxon>
        <taxon>Siminovitchia</taxon>
    </lineage>
</organism>
<evidence type="ECO:0000313" key="7">
    <source>
        <dbReference type="Proteomes" id="UP000823485"/>
    </source>
</evidence>
<keyword evidence="3" id="KW-0804">Transcription</keyword>
<protein>
    <submittedName>
        <fullName evidence="6">DNA-binding IclR family transcriptional regulator</fullName>
    </submittedName>
</protein>
<dbReference type="InterPro" id="IPR029016">
    <property type="entry name" value="GAF-like_dom_sf"/>
</dbReference>
<dbReference type="EMBL" id="JAFBFH010000011">
    <property type="protein sequence ID" value="MBM7714996.1"/>
    <property type="molecule type" value="Genomic_DNA"/>
</dbReference>
<dbReference type="InterPro" id="IPR014757">
    <property type="entry name" value="Tscrpt_reg_IclR_C"/>
</dbReference>
<dbReference type="PANTHER" id="PTHR30136">
    <property type="entry name" value="HELIX-TURN-HELIX TRANSCRIPTIONAL REGULATOR, ICLR FAMILY"/>
    <property type="match status" value="1"/>
</dbReference>
<comment type="caution">
    <text evidence="6">The sequence shown here is derived from an EMBL/GenBank/DDBJ whole genome shotgun (WGS) entry which is preliminary data.</text>
</comment>
<keyword evidence="1" id="KW-0805">Transcription regulation</keyword>
<evidence type="ECO:0000259" key="4">
    <source>
        <dbReference type="PROSITE" id="PS51077"/>
    </source>
</evidence>
<dbReference type="SUPFAM" id="SSF55781">
    <property type="entry name" value="GAF domain-like"/>
    <property type="match status" value="1"/>
</dbReference>
<feature type="domain" description="HTH iclR-type" evidence="4">
    <location>
        <begin position="4"/>
        <end position="66"/>
    </location>
</feature>
<dbReference type="Pfam" id="PF09339">
    <property type="entry name" value="HTH_IclR"/>
    <property type="match status" value="1"/>
</dbReference>
<accession>A0ABS2R5T2</accession>
<dbReference type="InterPro" id="IPR005471">
    <property type="entry name" value="Tscrpt_reg_IclR_N"/>
</dbReference>
<dbReference type="RefSeq" id="WP_236017046.1">
    <property type="nucleotide sequence ID" value="NZ_JAFBFH010000011.1"/>
</dbReference>
<dbReference type="Pfam" id="PF01614">
    <property type="entry name" value="IclR_C"/>
    <property type="match status" value="1"/>
</dbReference>